<dbReference type="SUPFAM" id="SSF53850">
    <property type="entry name" value="Periplasmic binding protein-like II"/>
    <property type="match status" value="1"/>
</dbReference>
<evidence type="ECO:0000256" key="1">
    <source>
        <dbReference type="ARBA" id="ARBA00022729"/>
    </source>
</evidence>
<dbReference type="PANTHER" id="PTHR35936:SF17">
    <property type="entry name" value="ARGININE-BINDING EXTRACELLULAR PROTEIN ARTP"/>
    <property type="match status" value="1"/>
</dbReference>
<feature type="signal peptide" evidence="2">
    <location>
        <begin position="1"/>
        <end position="26"/>
    </location>
</feature>
<keyword evidence="1 2" id="KW-0732">Signal</keyword>
<protein>
    <submittedName>
        <fullName evidence="4">ABC transporter substrate-binding protein</fullName>
    </submittedName>
</protein>
<evidence type="ECO:0000313" key="4">
    <source>
        <dbReference type="EMBL" id="MBG0737979.1"/>
    </source>
</evidence>
<feature type="chain" id="PRO_5038561985" evidence="2">
    <location>
        <begin position="27"/>
        <end position="300"/>
    </location>
</feature>
<proteinExistence type="predicted"/>
<evidence type="ECO:0000256" key="2">
    <source>
        <dbReference type="SAM" id="SignalP"/>
    </source>
</evidence>
<dbReference type="AlphaFoldDB" id="A0A931CN99"/>
<evidence type="ECO:0000313" key="5">
    <source>
        <dbReference type="Proteomes" id="UP000655366"/>
    </source>
</evidence>
<dbReference type="PANTHER" id="PTHR35936">
    <property type="entry name" value="MEMBRANE-BOUND LYTIC MUREIN TRANSGLYCOSYLASE F"/>
    <property type="match status" value="1"/>
</dbReference>
<comment type="caution">
    <text evidence="4">The sequence shown here is derived from an EMBL/GenBank/DDBJ whole genome shotgun (WGS) entry which is preliminary data.</text>
</comment>
<keyword evidence="5" id="KW-1185">Reference proteome</keyword>
<dbReference type="SMART" id="SM00062">
    <property type="entry name" value="PBPb"/>
    <property type="match status" value="1"/>
</dbReference>
<dbReference type="Gene3D" id="3.40.190.10">
    <property type="entry name" value="Periplasmic binding protein-like II"/>
    <property type="match status" value="2"/>
</dbReference>
<gene>
    <name evidence="4" type="ORF">IV500_00800</name>
</gene>
<feature type="domain" description="Solute-binding protein family 3/N-terminal" evidence="3">
    <location>
        <begin position="59"/>
        <end position="287"/>
    </location>
</feature>
<dbReference type="CDD" id="cd01004">
    <property type="entry name" value="PBP2_MidA_like"/>
    <property type="match status" value="1"/>
</dbReference>
<dbReference type="PROSITE" id="PS51257">
    <property type="entry name" value="PROKAR_LIPOPROTEIN"/>
    <property type="match status" value="1"/>
</dbReference>
<dbReference type="InterPro" id="IPR001638">
    <property type="entry name" value="Solute-binding_3/MltF_N"/>
</dbReference>
<dbReference type="Proteomes" id="UP000655366">
    <property type="component" value="Unassembled WGS sequence"/>
</dbReference>
<organism evidence="4 5">
    <name type="scientific">Arthrobacter terrae</name>
    <dbReference type="NCBI Taxonomy" id="2935737"/>
    <lineage>
        <taxon>Bacteria</taxon>
        <taxon>Bacillati</taxon>
        <taxon>Actinomycetota</taxon>
        <taxon>Actinomycetes</taxon>
        <taxon>Micrococcales</taxon>
        <taxon>Micrococcaceae</taxon>
        <taxon>Arthrobacter</taxon>
    </lineage>
</organism>
<accession>A0A931CN99</accession>
<dbReference type="RefSeq" id="WP_196394919.1">
    <property type="nucleotide sequence ID" value="NZ_JADNYM010000001.1"/>
</dbReference>
<dbReference type="EMBL" id="JADNYM010000001">
    <property type="protein sequence ID" value="MBG0737979.1"/>
    <property type="molecule type" value="Genomic_DNA"/>
</dbReference>
<reference evidence="4 5" key="1">
    <citation type="submission" date="2020-11" db="EMBL/GenBank/DDBJ databases">
        <title>Arthrobacter antarcticus sp. nov., isolated from Antarctic Soil.</title>
        <authorList>
            <person name="Li J."/>
        </authorList>
    </citation>
    <scope>NUCLEOTIDE SEQUENCE [LARGE SCALE GENOMIC DNA]</scope>
    <source>
        <strain evidence="4 5">Z1-20</strain>
    </source>
</reference>
<name>A0A931CN99_9MICC</name>
<evidence type="ECO:0000259" key="3">
    <source>
        <dbReference type="SMART" id="SM00062"/>
    </source>
</evidence>
<dbReference type="Pfam" id="PF00497">
    <property type="entry name" value="SBP_bac_3"/>
    <property type="match status" value="1"/>
</dbReference>
<sequence length="300" mass="31164">MSRSIRSKKAAITAGLVALPLAFSLAGCGGGSSAAQSGNAGTAAPLHSLLPAAIQSSGTLNIASNVEYPPFETFDADGKTVIGIDREIADALEKKLGISIKFNNISFDAIIPGLASARYDMAMSAMSDTLERQKEVDFVDYFKAGAGILRTVENPKKVATLADTCGLKVGIVKGTTETEDADAQTKACEAEGKPAVDVTIFPGQNQTILALTTGRVDVVLLDSTSGSSVAKDSGGKLEMLSPYMSGPFGIVFPKGSTELQKAVQKGMQEIAADNTYGEILKKYGQEQGAVTEFPINGGTK</sequence>